<protein>
    <submittedName>
        <fullName evidence="2">Uncharacterized protein</fullName>
    </submittedName>
</protein>
<dbReference type="Proteomes" id="UP000306509">
    <property type="component" value="Unassembled WGS sequence"/>
</dbReference>
<accession>A0A4U8PZU8</accession>
<keyword evidence="1" id="KW-0472">Membrane</keyword>
<dbReference type="AlphaFoldDB" id="A0A4U8PZU8"/>
<reference evidence="2 3" key="1">
    <citation type="journal article" date="2019" name="Anaerobe">
        <title>Detection of Robinsoniella peoriensis in multiple bone samples of a trauma patient.</title>
        <authorList>
            <person name="Schrottner P."/>
            <person name="Hartwich K."/>
            <person name="Bunk B."/>
            <person name="Schober I."/>
            <person name="Helbig S."/>
            <person name="Rudolph W.W."/>
            <person name="Gunzer F."/>
        </authorList>
    </citation>
    <scope>NUCLEOTIDE SEQUENCE [LARGE SCALE GENOMIC DNA]</scope>
    <source>
        <strain evidence="2 3">DSM 106044</strain>
    </source>
</reference>
<dbReference type="Gene3D" id="2.60.120.380">
    <property type="match status" value="1"/>
</dbReference>
<evidence type="ECO:0000313" key="2">
    <source>
        <dbReference type="EMBL" id="TLC97786.1"/>
    </source>
</evidence>
<evidence type="ECO:0000313" key="3">
    <source>
        <dbReference type="Proteomes" id="UP000306509"/>
    </source>
</evidence>
<name>A0A4U8PZU8_9FIRM</name>
<gene>
    <name evidence="2" type="ORF">DSM106044_05372</name>
</gene>
<comment type="caution">
    <text evidence="2">The sequence shown here is derived from an EMBL/GenBank/DDBJ whole genome shotgun (WGS) entry which is preliminary data.</text>
</comment>
<keyword evidence="1" id="KW-1133">Transmembrane helix</keyword>
<keyword evidence="1" id="KW-0812">Transmembrane</keyword>
<proteinExistence type="predicted"/>
<organism evidence="2 3">
    <name type="scientific">Robinsoniella peoriensis</name>
    <dbReference type="NCBI Taxonomy" id="180332"/>
    <lineage>
        <taxon>Bacteria</taxon>
        <taxon>Bacillati</taxon>
        <taxon>Bacillota</taxon>
        <taxon>Clostridia</taxon>
        <taxon>Lachnospirales</taxon>
        <taxon>Lachnospiraceae</taxon>
        <taxon>Robinsoniella</taxon>
    </lineage>
</organism>
<keyword evidence="3" id="KW-1185">Reference proteome</keyword>
<dbReference type="EMBL" id="QGQD01000109">
    <property type="protein sequence ID" value="TLC97786.1"/>
    <property type="molecule type" value="Genomic_DNA"/>
</dbReference>
<dbReference type="RefSeq" id="WP_138004109.1">
    <property type="nucleotide sequence ID" value="NZ_QGQD01000109.1"/>
</dbReference>
<sequence>MKKKNTIVIGIIAIIIIAIVFSVYLYTRPVSLGNINRNYKEQTTITSSISFSGKAGDRIKFSFRSNIKNGDLDIILFDSKGNEVYKLAKATELETFFTLDKADTYTVAAECSDFIGGFKIRVYEAD</sequence>
<evidence type="ECO:0000256" key="1">
    <source>
        <dbReference type="SAM" id="Phobius"/>
    </source>
</evidence>
<feature type="transmembrane region" description="Helical" evidence="1">
    <location>
        <begin position="7"/>
        <end position="27"/>
    </location>
</feature>